<gene>
    <name evidence="1" type="ORF">ACFP1Z_15585</name>
</gene>
<reference evidence="2" key="1">
    <citation type="journal article" date="2019" name="Int. J. Syst. Evol. Microbiol.">
        <title>The Global Catalogue of Microorganisms (GCM) 10K type strain sequencing project: providing services to taxonomists for standard genome sequencing and annotation.</title>
        <authorList>
            <consortium name="The Broad Institute Genomics Platform"/>
            <consortium name="The Broad Institute Genome Sequencing Center for Infectious Disease"/>
            <person name="Wu L."/>
            <person name="Ma J."/>
        </authorList>
    </citation>
    <scope>NUCLEOTIDE SEQUENCE [LARGE SCALE GENOMIC DNA]</scope>
    <source>
        <strain evidence="2">CGMCC 4.7304</strain>
    </source>
</reference>
<dbReference type="Proteomes" id="UP001596083">
    <property type="component" value="Unassembled WGS sequence"/>
</dbReference>
<protein>
    <submittedName>
        <fullName evidence="1">Uncharacterized protein</fullName>
    </submittedName>
</protein>
<name>A0ABW0Z3I4_9ACTN</name>
<sequence length="213" mass="23296">MTDCVPNRDLSCSRKHAQGMRAAGSALCIPCAGQVEHHLRALPDLHRECLHHMPSAAWRRNPTKVSGSRKQDHLNVAAFDARNNALAVLDSWSELTAEKLGVAAPTCSVPHLVRFLLDHLEWLVAQPAAADFADEVEGLHRELLDVVEPEDGGLSPFAGKCVVDGCAGTIQPSSHRTGNAGRTSIGCSFGHAWEIREWLILRHLMDRPRKDIA</sequence>
<organism evidence="1 2">
    <name type="scientific">Streptomyces gamaensis</name>
    <dbReference type="NCBI Taxonomy" id="1763542"/>
    <lineage>
        <taxon>Bacteria</taxon>
        <taxon>Bacillati</taxon>
        <taxon>Actinomycetota</taxon>
        <taxon>Actinomycetes</taxon>
        <taxon>Kitasatosporales</taxon>
        <taxon>Streptomycetaceae</taxon>
        <taxon>Streptomyces</taxon>
    </lineage>
</organism>
<accession>A0ABW0Z3I4</accession>
<proteinExistence type="predicted"/>
<dbReference type="RefSeq" id="WP_390316898.1">
    <property type="nucleotide sequence ID" value="NZ_JBHSPB010000008.1"/>
</dbReference>
<evidence type="ECO:0000313" key="2">
    <source>
        <dbReference type="Proteomes" id="UP001596083"/>
    </source>
</evidence>
<keyword evidence="2" id="KW-1185">Reference proteome</keyword>
<comment type="caution">
    <text evidence="1">The sequence shown here is derived from an EMBL/GenBank/DDBJ whole genome shotgun (WGS) entry which is preliminary data.</text>
</comment>
<dbReference type="EMBL" id="JBHSPB010000008">
    <property type="protein sequence ID" value="MFC5721593.1"/>
    <property type="molecule type" value="Genomic_DNA"/>
</dbReference>
<evidence type="ECO:0000313" key="1">
    <source>
        <dbReference type="EMBL" id="MFC5721593.1"/>
    </source>
</evidence>